<keyword evidence="3" id="KW-1185">Reference proteome</keyword>
<protein>
    <submittedName>
        <fullName evidence="2">Transmembrane protein, putative</fullName>
    </submittedName>
</protein>
<feature type="region of interest" description="Disordered" evidence="1">
    <location>
        <begin position="110"/>
        <end position="134"/>
    </location>
</feature>
<feature type="region of interest" description="Disordered" evidence="1">
    <location>
        <begin position="1"/>
        <end position="28"/>
    </location>
</feature>
<evidence type="ECO:0000313" key="3">
    <source>
        <dbReference type="Proteomes" id="UP000051952"/>
    </source>
</evidence>
<accession>A0A0S4JB87</accession>
<feature type="compositionally biased region" description="Low complexity" evidence="1">
    <location>
        <begin position="8"/>
        <end position="26"/>
    </location>
</feature>
<dbReference type="Proteomes" id="UP000051952">
    <property type="component" value="Unassembled WGS sequence"/>
</dbReference>
<keyword evidence="2" id="KW-0812">Transmembrane</keyword>
<gene>
    <name evidence="2" type="ORF">BSAL_10480</name>
</gene>
<dbReference type="EMBL" id="CYKH01001537">
    <property type="protein sequence ID" value="CUG87526.1"/>
    <property type="molecule type" value="Genomic_DNA"/>
</dbReference>
<reference evidence="3" key="1">
    <citation type="submission" date="2015-09" db="EMBL/GenBank/DDBJ databases">
        <authorList>
            <consortium name="Pathogen Informatics"/>
        </authorList>
    </citation>
    <scope>NUCLEOTIDE SEQUENCE [LARGE SCALE GENOMIC DNA]</scope>
    <source>
        <strain evidence="3">Lake Konstanz</strain>
    </source>
</reference>
<sequence length="372" mass="40072">MDLINVLPTATTPMSTRRSTPVPSSSQTFLVPPPSQVGFTLWTIIDVLALFEEVAQSGHEDKIAGIKSNANELGATCCWWQSKWAPLLQMFALRPFLYTPTTSSSLKEIMDEPSASSTTDPNHAGGEEGRDDSSNFIHSPQQALCLRLLAAAVAYSNGKTSTTLSSSHMKEANAKSSDTASVDAEFQAECWWPKFDDKKNKYFFVSLLNPTAKRWSLRRTGDGATALNSNNTSAAMSPAASISHHPQQQQTTQPSQVNYPYHNHQRITWGDSVHSRTVETSRSSSSGVISKPIGGGHSSNEGNYYDDGAVASSSSPRAFLLTSPAKSNSSSALAFPPTQHLFTHVTTTASSLAASVTDFTPSHPPMMTLVQA</sequence>
<feature type="compositionally biased region" description="Low complexity" evidence="1">
    <location>
        <begin position="226"/>
        <end position="235"/>
    </location>
</feature>
<evidence type="ECO:0000313" key="2">
    <source>
        <dbReference type="EMBL" id="CUG87526.1"/>
    </source>
</evidence>
<evidence type="ECO:0000256" key="1">
    <source>
        <dbReference type="SAM" id="MobiDB-lite"/>
    </source>
</evidence>
<feature type="region of interest" description="Disordered" evidence="1">
    <location>
        <begin position="226"/>
        <end position="305"/>
    </location>
</feature>
<feature type="compositionally biased region" description="Low complexity" evidence="1">
    <location>
        <begin position="243"/>
        <end position="256"/>
    </location>
</feature>
<dbReference type="AlphaFoldDB" id="A0A0S4JB87"/>
<organism evidence="2 3">
    <name type="scientific">Bodo saltans</name>
    <name type="common">Flagellated protozoan</name>
    <dbReference type="NCBI Taxonomy" id="75058"/>
    <lineage>
        <taxon>Eukaryota</taxon>
        <taxon>Discoba</taxon>
        <taxon>Euglenozoa</taxon>
        <taxon>Kinetoplastea</taxon>
        <taxon>Metakinetoplastina</taxon>
        <taxon>Eubodonida</taxon>
        <taxon>Bodonidae</taxon>
        <taxon>Bodo</taxon>
    </lineage>
</organism>
<feature type="non-terminal residue" evidence="2">
    <location>
        <position position="372"/>
    </location>
</feature>
<keyword evidence="2" id="KW-0472">Membrane</keyword>
<proteinExistence type="predicted"/>
<dbReference type="VEuPathDB" id="TriTrypDB:BSAL_10480"/>
<name>A0A0S4JB87_BODSA</name>